<feature type="chain" id="PRO_5039700008" evidence="6">
    <location>
        <begin position="26"/>
        <end position="444"/>
    </location>
</feature>
<dbReference type="Gene3D" id="3.40.190.10">
    <property type="entry name" value="Periplasmic binding protein-like II"/>
    <property type="match status" value="2"/>
</dbReference>
<dbReference type="Proteomes" id="UP000447876">
    <property type="component" value="Unassembled WGS sequence"/>
</dbReference>
<evidence type="ECO:0000256" key="3">
    <source>
        <dbReference type="ARBA" id="ARBA00023136"/>
    </source>
</evidence>
<evidence type="ECO:0000256" key="6">
    <source>
        <dbReference type="SAM" id="SignalP"/>
    </source>
</evidence>
<accession>A0A7X2Z097</accession>
<feature type="signal peptide" evidence="6">
    <location>
        <begin position="1"/>
        <end position="25"/>
    </location>
</feature>
<organism evidence="7 8">
    <name type="scientific">Paenibacillus woosongensis</name>
    <dbReference type="NCBI Taxonomy" id="307580"/>
    <lineage>
        <taxon>Bacteria</taxon>
        <taxon>Bacillati</taxon>
        <taxon>Bacillota</taxon>
        <taxon>Bacilli</taxon>
        <taxon>Bacillales</taxon>
        <taxon>Paenibacillaceae</taxon>
        <taxon>Paenibacillus</taxon>
    </lineage>
</organism>
<keyword evidence="1" id="KW-1003">Cell membrane</keyword>
<comment type="caution">
    <text evidence="7">The sequence shown here is derived from an EMBL/GenBank/DDBJ whole genome shotgun (WGS) entry which is preliminary data.</text>
</comment>
<evidence type="ECO:0000313" key="8">
    <source>
        <dbReference type="Proteomes" id="UP000447876"/>
    </source>
</evidence>
<reference evidence="7 8" key="1">
    <citation type="submission" date="2019-11" db="EMBL/GenBank/DDBJ databases">
        <title>Draft genome sequences of five Paenibacillus species of dairy origin.</title>
        <authorList>
            <person name="Olajide A.M."/>
            <person name="Chen S."/>
            <person name="Lapointe G."/>
        </authorList>
    </citation>
    <scope>NUCLEOTIDE SEQUENCE [LARGE SCALE GENOMIC DNA]</scope>
    <source>
        <strain evidence="7 8">12CR55</strain>
    </source>
</reference>
<evidence type="ECO:0000313" key="7">
    <source>
        <dbReference type="EMBL" id="MUG45256.1"/>
    </source>
</evidence>
<evidence type="ECO:0000256" key="2">
    <source>
        <dbReference type="ARBA" id="ARBA00022729"/>
    </source>
</evidence>
<dbReference type="EMBL" id="WNZW01000002">
    <property type="protein sequence ID" value="MUG45256.1"/>
    <property type="molecule type" value="Genomic_DNA"/>
</dbReference>
<sequence>MTFRRRATWLSLTLALLLIVLSACGKGGNIAGTSGNESAKEAADTEKTTLTLLIDNQTAIDGIQAVADEIKRELNIETKIELRPGGTEGDNVVKTRLATSDMADLMFYNSGSLFKALNPQEYFVDLTNEPFMDNVLDSFKDTVSVDGKVYGIPGGSTVGGAWLYNKKIYSELGLSVPKTWDELLANNDKIKEAGYTPVIGSFSDSWTSQLVVLADYYNVHSLAPNFAEDYTYNKAKYATTPEALRSFEKLQSLRDKKHFNDDATATKLEDALAMLAEGKAAHYPILTLVLTNINANYPEMMDDIGAFAQPSDTADVNGLTIWMPGGIYANKEGSKIDAAKKWMEFFVSPEGVKAYLTAMKPEGPMPIKGVELPDDTYAAVKEMLPYFESGKTAPALEFYSPIKGPSLEQITVEVATGISSAAEGAAKYDSDVEKQALQLGLEGW</sequence>
<keyword evidence="2 6" id="KW-0732">Signal</keyword>
<keyword evidence="4" id="KW-0564">Palmitate</keyword>
<dbReference type="Pfam" id="PF01547">
    <property type="entry name" value="SBP_bac_1"/>
    <property type="match status" value="1"/>
</dbReference>
<dbReference type="AlphaFoldDB" id="A0A7X2Z097"/>
<evidence type="ECO:0000256" key="5">
    <source>
        <dbReference type="ARBA" id="ARBA00023288"/>
    </source>
</evidence>
<dbReference type="PANTHER" id="PTHR43649">
    <property type="entry name" value="ARABINOSE-BINDING PROTEIN-RELATED"/>
    <property type="match status" value="1"/>
</dbReference>
<dbReference type="PANTHER" id="PTHR43649:SF33">
    <property type="entry name" value="POLYGALACTURONAN_RHAMNOGALACTURONAN-BINDING PROTEIN YTCQ"/>
    <property type="match status" value="1"/>
</dbReference>
<keyword evidence="3" id="KW-0472">Membrane</keyword>
<name>A0A7X2Z097_9BACL</name>
<keyword evidence="5" id="KW-0449">Lipoprotein</keyword>
<dbReference type="InterPro" id="IPR050490">
    <property type="entry name" value="Bact_solute-bd_prot1"/>
</dbReference>
<evidence type="ECO:0000256" key="1">
    <source>
        <dbReference type="ARBA" id="ARBA00022475"/>
    </source>
</evidence>
<dbReference type="PROSITE" id="PS51257">
    <property type="entry name" value="PROKAR_LIPOPROTEIN"/>
    <property type="match status" value="1"/>
</dbReference>
<protein>
    <submittedName>
        <fullName evidence="7">Extracellular solute-binding protein</fullName>
    </submittedName>
</protein>
<dbReference type="OrthoDB" id="9798191at2"/>
<dbReference type="InterPro" id="IPR006059">
    <property type="entry name" value="SBP"/>
</dbReference>
<dbReference type="SUPFAM" id="SSF53850">
    <property type="entry name" value="Periplasmic binding protein-like II"/>
    <property type="match status" value="1"/>
</dbReference>
<dbReference type="RefSeq" id="WP_155610606.1">
    <property type="nucleotide sequence ID" value="NZ_WNZW01000002.1"/>
</dbReference>
<gene>
    <name evidence="7" type="ORF">GNP95_09620</name>
</gene>
<evidence type="ECO:0000256" key="4">
    <source>
        <dbReference type="ARBA" id="ARBA00023139"/>
    </source>
</evidence>
<proteinExistence type="predicted"/>